<gene>
    <name evidence="3" type="ORF">GRI48_04290</name>
</gene>
<dbReference type="RefSeq" id="WP_160671892.1">
    <property type="nucleotide sequence ID" value="NZ_WTYN01000001.1"/>
</dbReference>
<reference evidence="3 4" key="1">
    <citation type="submission" date="2019-12" db="EMBL/GenBank/DDBJ databases">
        <title>Genomic-based taxomic classification of the family Erythrobacteraceae.</title>
        <authorList>
            <person name="Xu L."/>
        </authorList>
    </citation>
    <scope>NUCLEOTIDE SEQUENCE [LARGE SCALE GENOMIC DNA]</scope>
    <source>
        <strain evidence="3 4">MCCC 1A09965</strain>
    </source>
</reference>
<keyword evidence="4" id="KW-1185">Reference proteome</keyword>
<dbReference type="Gene3D" id="1.10.150.20">
    <property type="entry name" value="5' to 3' exonuclease, C-terminal subdomain"/>
    <property type="match status" value="1"/>
</dbReference>
<evidence type="ECO:0000256" key="2">
    <source>
        <dbReference type="SAM" id="Phobius"/>
    </source>
</evidence>
<evidence type="ECO:0000256" key="1">
    <source>
        <dbReference type="SAM" id="MobiDB-lite"/>
    </source>
</evidence>
<comment type="caution">
    <text evidence="3">The sequence shown here is derived from an EMBL/GenBank/DDBJ whole genome shotgun (WGS) entry which is preliminary data.</text>
</comment>
<feature type="compositionally biased region" description="Low complexity" evidence="1">
    <location>
        <begin position="76"/>
        <end position="89"/>
    </location>
</feature>
<evidence type="ECO:0000313" key="3">
    <source>
        <dbReference type="EMBL" id="MXO62226.1"/>
    </source>
</evidence>
<dbReference type="Proteomes" id="UP000445582">
    <property type="component" value="Unassembled WGS sequence"/>
</dbReference>
<dbReference type="EMBL" id="WTYN01000001">
    <property type="protein sequence ID" value="MXO62226.1"/>
    <property type="molecule type" value="Genomic_DNA"/>
</dbReference>
<name>A0A844YB89_9SPHN</name>
<keyword evidence="2" id="KW-0472">Membrane</keyword>
<proteinExistence type="predicted"/>
<dbReference type="OrthoDB" id="9807941at2"/>
<protein>
    <submittedName>
        <fullName evidence="3">Uncharacterized protein</fullName>
    </submittedName>
</protein>
<sequence length="183" mass="19876">MLPLLETYWPLLVAALVFGVVVAWFLFASNRKTRVEADRRDVLDEGAAPAQRNQALIDSKAEAAELEQAANSQQVAHATAEADAEAGPEIVPTTSTPQAPASGAEGDDLTRIKGLGPKLAAMLGTLNVTRFEQIAAWDDAEIDRIDSKLGRFQGRIRRDNWTEQARLLADGKVDEFDSKFGNS</sequence>
<evidence type="ECO:0000313" key="4">
    <source>
        <dbReference type="Proteomes" id="UP000445582"/>
    </source>
</evidence>
<accession>A0A844YB89</accession>
<dbReference type="AlphaFoldDB" id="A0A844YB89"/>
<feature type="region of interest" description="Disordered" evidence="1">
    <location>
        <begin position="69"/>
        <end position="107"/>
    </location>
</feature>
<organism evidence="3 4">
    <name type="scientific">Qipengyuania oceanensis</name>
    <dbReference type="NCBI Taxonomy" id="1463597"/>
    <lineage>
        <taxon>Bacteria</taxon>
        <taxon>Pseudomonadati</taxon>
        <taxon>Pseudomonadota</taxon>
        <taxon>Alphaproteobacteria</taxon>
        <taxon>Sphingomonadales</taxon>
        <taxon>Erythrobacteraceae</taxon>
        <taxon>Qipengyuania</taxon>
    </lineage>
</organism>
<feature type="transmembrane region" description="Helical" evidence="2">
    <location>
        <begin position="7"/>
        <end position="27"/>
    </location>
</feature>
<keyword evidence="2" id="KW-1133">Transmembrane helix</keyword>
<keyword evidence="2" id="KW-0812">Transmembrane</keyword>